<sequence>MRVMSFEDWLDMYGDDVPSGIDLYEAYDSFVDSHKEQQLETALLND</sequence>
<protein>
    <submittedName>
        <fullName evidence="1">Uncharacterized protein</fullName>
    </submittedName>
</protein>
<evidence type="ECO:0000313" key="1">
    <source>
        <dbReference type="EMBL" id="AUG87698.1"/>
    </source>
</evidence>
<evidence type="ECO:0000313" key="2">
    <source>
        <dbReference type="Proteomes" id="UP000241061"/>
    </source>
</evidence>
<dbReference type="EMBL" id="MG545917">
    <property type="protein sequence ID" value="AUG87698.1"/>
    <property type="molecule type" value="Genomic_DNA"/>
</dbReference>
<reference evidence="1 2" key="1">
    <citation type="submission" date="2017-11" db="EMBL/GenBank/DDBJ databases">
        <authorList>
            <person name="Han C.G."/>
        </authorList>
    </citation>
    <scope>NUCLEOTIDE SEQUENCE [LARGE SCALE GENOMIC DNA]</scope>
</reference>
<keyword evidence="2" id="KW-1185">Reference proteome</keyword>
<name>A0A2H5BN06_9CAUD</name>
<proteinExistence type="predicted"/>
<dbReference type="GeneID" id="54987065"/>
<dbReference type="RefSeq" id="YP_009796674.1">
    <property type="nucleotide sequence ID" value="NC_047903.1"/>
</dbReference>
<organism evidence="1 2">
    <name type="scientific">Vibrio phage VEN</name>
    <dbReference type="NCBI Taxonomy" id="2059879"/>
    <lineage>
        <taxon>Viruses</taxon>
        <taxon>Duplodnaviria</taxon>
        <taxon>Heunggongvirae</taxon>
        <taxon>Uroviricota</taxon>
        <taxon>Caudoviricetes</taxon>
        <taxon>Autographivirales</taxon>
        <taxon>Autosignataviridae</taxon>
        <taxon>Colwellvirinae</taxon>
        <taxon>Trungvirus</taxon>
        <taxon>Trungvirus VEN</taxon>
    </lineage>
</organism>
<dbReference type="KEGG" id="vg:54987065"/>
<dbReference type="Proteomes" id="UP000241061">
    <property type="component" value="Segment"/>
</dbReference>
<accession>A0A2H5BN06</accession>